<evidence type="ECO:0000313" key="1">
    <source>
        <dbReference type="EMBL" id="KAI3782707.1"/>
    </source>
</evidence>
<accession>A0ACB9GGV2</accession>
<proteinExistence type="predicted"/>
<organism evidence="1 2">
    <name type="scientific">Cichorium intybus</name>
    <name type="common">Chicory</name>
    <dbReference type="NCBI Taxonomy" id="13427"/>
    <lineage>
        <taxon>Eukaryota</taxon>
        <taxon>Viridiplantae</taxon>
        <taxon>Streptophyta</taxon>
        <taxon>Embryophyta</taxon>
        <taxon>Tracheophyta</taxon>
        <taxon>Spermatophyta</taxon>
        <taxon>Magnoliopsida</taxon>
        <taxon>eudicotyledons</taxon>
        <taxon>Gunneridae</taxon>
        <taxon>Pentapetalae</taxon>
        <taxon>asterids</taxon>
        <taxon>campanulids</taxon>
        <taxon>Asterales</taxon>
        <taxon>Asteraceae</taxon>
        <taxon>Cichorioideae</taxon>
        <taxon>Cichorieae</taxon>
        <taxon>Cichoriinae</taxon>
        <taxon>Cichorium</taxon>
    </lineage>
</organism>
<reference evidence="2" key="1">
    <citation type="journal article" date="2022" name="Mol. Ecol. Resour.">
        <title>The genomes of chicory, endive, great burdock and yacon provide insights into Asteraceae palaeo-polyploidization history and plant inulin production.</title>
        <authorList>
            <person name="Fan W."/>
            <person name="Wang S."/>
            <person name="Wang H."/>
            <person name="Wang A."/>
            <person name="Jiang F."/>
            <person name="Liu H."/>
            <person name="Zhao H."/>
            <person name="Xu D."/>
            <person name="Zhang Y."/>
        </authorList>
    </citation>
    <scope>NUCLEOTIDE SEQUENCE [LARGE SCALE GENOMIC DNA]</scope>
    <source>
        <strain evidence="2">cv. Punajuju</strain>
    </source>
</reference>
<sequence length="235" mass="26032">MAGMAQLMVTDTIMTFIWVWSGVTIRVITHVVLGLSINGHASEIVRSCLTVLNMFLFTYLAKLTNGGAYNPIVVFTSAIHGTFTTFLFNIGRIPFQVLGAIVGVRLIIETFPELWRGPQLVINLHQGALTEALLTFTHVLITLGLDRSVNGSFYMKTWISSILKFALHILGSDLTGGCMNPAAVVGWAYAFGVHKSKEHIIVYWFAPIEATLLASWTFRLLTRSSKPEKTKKKTN</sequence>
<gene>
    <name evidence="1" type="ORF">L2E82_12761</name>
</gene>
<dbReference type="Proteomes" id="UP001055811">
    <property type="component" value="Linkage Group LG02"/>
</dbReference>
<comment type="caution">
    <text evidence="1">The sequence shown here is derived from an EMBL/GenBank/DDBJ whole genome shotgun (WGS) entry which is preliminary data.</text>
</comment>
<evidence type="ECO:0000313" key="2">
    <source>
        <dbReference type="Proteomes" id="UP001055811"/>
    </source>
</evidence>
<keyword evidence="2" id="KW-1185">Reference proteome</keyword>
<dbReference type="EMBL" id="CM042010">
    <property type="protein sequence ID" value="KAI3782707.1"/>
    <property type="molecule type" value="Genomic_DNA"/>
</dbReference>
<name>A0ACB9GGV2_CICIN</name>
<reference evidence="1 2" key="2">
    <citation type="journal article" date="2022" name="Mol. Ecol. Resour.">
        <title>The genomes of chicory, endive, great burdock and yacon provide insights into Asteraceae paleo-polyploidization history and plant inulin production.</title>
        <authorList>
            <person name="Fan W."/>
            <person name="Wang S."/>
            <person name="Wang H."/>
            <person name="Wang A."/>
            <person name="Jiang F."/>
            <person name="Liu H."/>
            <person name="Zhao H."/>
            <person name="Xu D."/>
            <person name="Zhang Y."/>
        </authorList>
    </citation>
    <scope>NUCLEOTIDE SEQUENCE [LARGE SCALE GENOMIC DNA]</scope>
    <source>
        <strain evidence="2">cv. Punajuju</strain>
        <tissue evidence="1">Leaves</tissue>
    </source>
</reference>
<protein>
    <submittedName>
        <fullName evidence="1">Uncharacterized protein</fullName>
    </submittedName>
</protein>